<dbReference type="InterPro" id="IPR002471">
    <property type="entry name" value="Pept_S9_AS"/>
</dbReference>
<dbReference type="PANTHER" id="PTHR42776:SF27">
    <property type="entry name" value="DIPEPTIDYL PEPTIDASE FAMILY MEMBER 6"/>
    <property type="match status" value="1"/>
</dbReference>
<dbReference type="Proteomes" id="UP000031184">
    <property type="component" value="Unassembled WGS sequence"/>
</dbReference>
<keyword evidence="3" id="KW-0378">Hydrolase</keyword>
<accession>A0A017H802</accession>
<dbReference type="Pfam" id="PF00326">
    <property type="entry name" value="Peptidase_S9"/>
    <property type="match status" value="1"/>
</dbReference>
<evidence type="ECO:0000256" key="3">
    <source>
        <dbReference type="ARBA" id="ARBA00022801"/>
    </source>
</evidence>
<organism evidence="5 6">
    <name type="scientific">Fusobacterium necrophorum subsp. funduliforme B35</name>
    <dbReference type="NCBI Taxonomy" id="1226633"/>
    <lineage>
        <taxon>Bacteria</taxon>
        <taxon>Fusobacteriati</taxon>
        <taxon>Fusobacteriota</taxon>
        <taxon>Fusobacteriia</taxon>
        <taxon>Fusobacteriales</taxon>
        <taxon>Fusobacteriaceae</taxon>
        <taxon>Fusobacterium</taxon>
    </lineage>
</organism>
<name>A0A017H802_9FUSO</name>
<keyword evidence="2" id="KW-0645">Protease</keyword>
<proteinExistence type="inferred from homology"/>
<dbReference type="InterPro" id="IPR001375">
    <property type="entry name" value="Peptidase_S9_cat"/>
</dbReference>
<protein>
    <submittedName>
        <fullName evidence="5">Peptidase S9</fullName>
    </submittedName>
</protein>
<reference evidence="5 6" key="1">
    <citation type="submission" date="2013-08" db="EMBL/GenBank/DDBJ databases">
        <title>An opportunistic ruminal bacterium that causes liver abscesses in cattle.</title>
        <authorList>
            <person name="Benahmed F.H."/>
            <person name="Rasmussen M."/>
            <person name="Harbottle H."/>
            <person name="Soppet D."/>
            <person name="Nagaraja T.G."/>
            <person name="Davidson M."/>
        </authorList>
    </citation>
    <scope>NUCLEOTIDE SEQUENCE [LARGE SCALE GENOMIC DNA]</scope>
    <source>
        <strain evidence="5 6">B35</strain>
    </source>
</reference>
<comment type="similarity">
    <text evidence="1">Belongs to the peptidase S9C family.</text>
</comment>
<evidence type="ECO:0000256" key="1">
    <source>
        <dbReference type="ARBA" id="ARBA00010040"/>
    </source>
</evidence>
<dbReference type="SUPFAM" id="SSF53474">
    <property type="entry name" value="alpha/beta-Hydrolases"/>
    <property type="match status" value="1"/>
</dbReference>
<dbReference type="InterPro" id="IPR029058">
    <property type="entry name" value="AB_hydrolase_fold"/>
</dbReference>
<evidence type="ECO:0000256" key="2">
    <source>
        <dbReference type="ARBA" id="ARBA00022670"/>
    </source>
</evidence>
<dbReference type="GO" id="GO:0004252">
    <property type="term" value="F:serine-type endopeptidase activity"/>
    <property type="evidence" value="ECO:0007669"/>
    <property type="project" value="InterPro"/>
</dbReference>
<dbReference type="PANTHER" id="PTHR42776">
    <property type="entry name" value="SERINE PEPTIDASE S9 FAMILY MEMBER"/>
    <property type="match status" value="1"/>
</dbReference>
<dbReference type="PATRIC" id="fig|1226633.4.peg.1873"/>
<dbReference type="SUPFAM" id="SSF82171">
    <property type="entry name" value="DPP6 N-terminal domain-like"/>
    <property type="match status" value="1"/>
</dbReference>
<evidence type="ECO:0000259" key="4">
    <source>
        <dbReference type="Pfam" id="PF00326"/>
    </source>
</evidence>
<dbReference type="RefSeq" id="WP_035904503.1">
    <property type="nucleotide sequence ID" value="NZ_AOJP01000002.1"/>
</dbReference>
<evidence type="ECO:0000313" key="6">
    <source>
        <dbReference type="Proteomes" id="UP000031184"/>
    </source>
</evidence>
<dbReference type="FunFam" id="3.40.50.1820:FF:000028">
    <property type="entry name" value="S9 family peptidase"/>
    <property type="match status" value="1"/>
</dbReference>
<comment type="caution">
    <text evidence="5">The sequence shown here is derived from an EMBL/GenBank/DDBJ whole genome shotgun (WGS) entry which is preliminary data.</text>
</comment>
<dbReference type="EMBL" id="AUZI01000023">
    <property type="protein sequence ID" value="KID48449.1"/>
    <property type="molecule type" value="Genomic_DNA"/>
</dbReference>
<evidence type="ECO:0000313" key="5">
    <source>
        <dbReference type="EMBL" id="KID48449.1"/>
    </source>
</evidence>
<dbReference type="AlphaFoldDB" id="A0A017H802"/>
<dbReference type="PROSITE" id="PS00708">
    <property type="entry name" value="PRO_ENDOPEP_SER"/>
    <property type="match status" value="1"/>
</dbReference>
<dbReference type="GO" id="GO:0006508">
    <property type="term" value="P:proteolysis"/>
    <property type="evidence" value="ECO:0007669"/>
    <property type="project" value="UniProtKB-KW"/>
</dbReference>
<dbReference type="OrthoDB" id="108903at2"/>
<dbReference type="Gene3D" id="3.40.50.1820">
    <property type="entry name" value="alpha/beta hydrolase"/>
    <property type="match status" value="1"/>
</dbReference>
<feature type="domain" description="Peptidase S9 prolyl oligopeptidase catalytic" evidence="4">
    <location>
        <begin position="449"/>
        <end position="658"/>
    </location>
</feature>
<sequence length="662" mass="77216">MKKIEIKTFLEYSFLSNVRFSKNGKYISYTKTKANLEKNDYEHYVYVYDTQSKENKEYTSLGKEKNIVWLDDTRLLFQTSRDSNIKEKKKEGEEWTEYYSIDVRGGEAKAFLQLPYSVTDIQACSSGFVFTANYSNADISLHGLTGEERAKAIEKKKEEADYEVLDEIPFWSNGLGFTNKQRNRLYRYETASQKIEALTPEFMNVEYFKVSENRVLFIAEEYHDKLEQTNALYEYDLLENRCSCLIEDGNYNFSFADYMGRDIVCAASDMKTFGINENHKLYFVKNRTLELFYENDTWLLSTVGSDCKFGGGKTFHTTDNALYFLSTLEDFSVINCLHRDGRLELLTAGDGSVDFFDIYKDTLVYGAMKDYGLQELYLKENTEEIEITKHNRTVFEEYSVSKPEKIFMESYGESIEIYVIKPVGFEEGKEYPAILDIHGGPKTVYGNVFYHEMQVWANLGYFVFFTNPHGSDGRGNRFMDIRGKYGSIDYEDLMKATDIVLESYPIDRKRVGVTGGSYGGFMTNWIIGHTDRFACAVSQRSISNWISKFGTTDIGYYFNADQNQSTPWNKVEKLWSHSPLKYANQVKTPTLFIHSEEDYRCWLAEGLQMFTALKYHGVEARLCMFRGENHELSRSGKPKHRVRRLEEITNWFERYLKKQERE</sequence>
<gene>
    <name evidence="5" type="ORF">C095_09235</name>
</gene>